<feature type="transmembrane region" description="Helical" evidence="4">
    <location>
        <begin position="308"/>
        <end position="327"/>
    </location>
</feature>
<keyword evidence="2 5" id="KW-0328">Glycosyltransferase</keyword>
<evidence type="ECO:0000256" key="1">
    <source>
        <dbReference type="ARBA" id="ARBA00006739"/>
    </source>
</evidence>
<dbReference type="EMBL" id="JBHTOH010000035">
    <property type="protein sequence ID" value="MFD1411123.1"/>
    <property type="molecule type" value="Genomic_DNA"/>
</dbReference>
<dbReference type="SUPFAM" id="SSF53448">
    <property type="entry name" value="Nucleotide-diphospho-sugar transferases"/>
    <property type="match status" value="1"/>
</dbReference>
<evidence type="ECO:0000256" key="2">
    <source>
        <dbReference type="ARBA" id="ARBA00022676"/>
    </source>
</evidence>
<comment type="similarity">
    <text evidence="1">Belongs to the glycosyltransferase 2 family.</text>
</comment>
<evidence type="ECO:0000256" key="3">
    <source>
        <dbReference type="ARBA" id="ARBA00022679"/>
    </source>
</evidence>
<feature type="transmembrane region" description="Helical" evidence="4">
    <location>
        <begin position="333"/>
        <end position="351"/>
    </location>
</feature>
<comment type="caution">
    <text evidence="5">The sequence shown here is derived from an EMBL/GenBank/DDBJ whole genome shotgun (WGS) entry which is preliminary data.</text>
</comment>
<keyword evidence="6" id="KW-1185">Reference proteome</keyword>
<dbReference type="InterPro" id="IPR029044">
    <property type="entry name" value="Nucleotide-diphossugar_trans"/>
</dbReference>
<name>A0ABW4BPG5_9LACO</name>
<proteinExistence type="inferred from homology"/>
<gene>
    <name evidence="5" type="ORF">ACFQ4R_05850</name>
</gene>
<dbReference type="Pfam" id="PF13641">
    <property type="entry name" value="Glyco_tranf_2_3"/>
    <property type="match status" value="1"/>
</dbReference>
<keyword evidence="4" id="KW-0472">Membrane</keyword>
<dbReference type="GO" id="GO:0016757">
    <property type="term" value="F:glycosyltransferase activity"/>
    <property type="evidence" value="ECO:0007669"/>
    <property type="project" value="UniProtKB-KW"/>
</dbReference>
<accession>A0ABW4BPG5</accession>
<evidence type="ECO:0000256" key="4">
    <source>
        <dbReference type="SAM" id="Phobius"/>
    </source>
</evidence>
<dbReference type="Gene3D" id="3.90.550.10">
    <property type="entry name" value="Spore Coat Polysaccharide Biosynthesis Protein SpsA, Chain A"/>
    <property type="match status" value="1"/>
</dbReference>
<evidence type="ECO:0000313" key="5">
    <source>
        <dbReference type="EMBL" id="MFD1411123.1"/>
    </source>
</evidence>
<feature type="transmembrane region" description="Helical" evidence="4">
    <location>
        <begin position="15"/>
        <end position="33"/>
    </location>
</feature>
<dbReference type="RefSeq" id="WP_125650445.1">
    <property type="nucleotide sequence ID" value="NZ_JBHTOH010000035.1"/>
</dbReference>
<keyword evidence="3 5" id="KW-0808">Transferase</keyword>
<organism evidence="5 6">
    <name type="scientific">Lapidilactobacillus gannanensis</name>
    <dbReference type="NCBI Taxonomy" id="2486002"/>
    <lineage>
        <taxon>Bacteria</taxon>
        <taxon>Bacillati</taxon>
        <taxon>Bacillota</taxon>
        <taxon>Bacilli</taxon>
        <taxon>Lactobacillales</taxon>
        <taxon>Lactobacillaceae</taxon>
        <taxon>Lapidilactobacillus</taxon>
    </lineage>
</organism>
<dbReference type="PANTHER" id="PTHR43630">
    <property type="entry name" value="POLY-BETA-1,6-N-ACETYL-D-GLUCOSAMINE SYNTHASE"/>
    <property type="match status" value="1"/>
</dbReference>
<feature type="transmembrane region" description="Helical" evidence="4">
    <location>
        <begin position="372"/>
        <end position="394"/>
    </location>
</feature>
<sequence length="409" mass="47438">MTDLIDLSFNLFETFYPVVMSLFWIVGSLFYYFQTTKRQPDLAAITDFPGVSVIVAAHDEFATLAETVAAIANFDYQRYELILVDDCSDDGTPALIEQLREQYRGQLVIRAILLHQNQGKAHALNQARAIANYDYYYVIDADSLPFPDSLTNLMRRLISEPKLGAVTGNPIVRNRSTQLARLQTLEYMGIINNIKRSQDFWLGRITTVFGVMVVYRKKALQTLGGWNERVMTEDIDATWHLYRRAWRVGYQADAYTYILVPESVRGLYRQRLRWAVGGLEVMQVNLRHFRRFSWVEQLMLGEMLLSHLWAWCFVISTLQYLVMGWFGESWVKLNGQIILIYLLTGLLTFFIGKMTARATFKFSFSDSLLLPYYFFFYWVLNLITALASEFVIVFGQTNQGRWQASDRGK</sequence>
<keyword evidence="4" id="KW-1133">Transmembrane helix</keyword>
<reference evidence="6" key="1">
    <citation type="journal article" date="2019" name="Int. J. Syst. Evol. Microbiol.">
        <title>The Global Catalogue of Microorganisms (GCM) 10K type strain sequencing project: providing services to taxonomists for standard genome sequencing and annotation.</title>
        <authorList>
            <consortium name="The Broad Institute Genomics Platform"/>
            <consortium name="The Broad Institute Genome Sequencing Center for Infectious Disease"/>
            <person name="Wu L."/>
            <person name="Ma J."/>
        </authorList>
    </citation>
    <scope>NUCLEOTIDE SEQUENCE [LARGE SCALE GENOMIC DNA]</scope>
    <source>
        <strain evidence="6">CCM 8937</strain>
    </source>
</reference>
<dbReference type="CDD" id="cd06423">
    <property type="entry name" value="CESA_like"/>
    <property type="match status" value="1"/>
</dbReference>
<evidence type="ECO:0000313" key="6">
    <source>
        <dbReference type="Proteomes" id="UP001597191"/>
    </source>
</evidence>
<keyword evidence="4" id="KW-0812">Transmembrane</keyword>
<protein>
    <submittedName>
        <fullName evidence="5">Glycosyltransferase</fullName>
        <ecNumber evidence="5">2.4.-.-</ecNumber>
    </submittedName>
</protein>
<dbReference type="EC" id="2.4.-.-" evidence="5"/>
<dbReference type="Proteomes" id="UP001597191">
    <property type="component" value="Unassembled WGS sequence"/>
</dbReference>
<dbReference type="PANTHER" id="PTHR43630:SF1">
    <property type="entry name" value="POLY-BETA-1,6-N-ACETYL-D-GLUCOSAMINE SYNTHASE"/>
    <property type="match status" value="1"/>
</dbReference>